<reference evidence="2 3" key="1">
    <citation type="submission" date="2018-10" db="EMBL/GenBank/DDBJ databases">
        <title>Co-occurring genomic capacity for anaerobic methane metabolism and dissimilatory sulfite reduction discovered in the Korarchaeota.</title>
        <authorList>
            <person name="Mckay L.J."/>
            <person name="Dlakic M."/>
            <person name="Fields M.W."/>
            <person name="Delmont T.O."/>
            <person name="Eren A.M."/>
            <person name="Jay Z.J."/>
            <person name="Klingelsmith K.B."/>
            <person name="Rusch D.B."/>
            <person name="Inskeep W.P."/>
        </authorList>
    </citation>
    <scope>NUCLEOTIDE SEQUENCE [LARGE SCALE GENOMIC DNA]</scope>
    <source>
        <strain evidence="2 3">WS</strain>
    </source>
</reference>
<dbReference type="EMBL" id="RCOR01000025">
    <property type="protein sequence ID" value="RSN68762.1"/>
    <property type="molecule type" value="Genomic_DNA"/>
</dbReference>
<sequence>MHERALRLIDLIISEALDEIRPSFDPLKGYEYCLRGECEGVGEALEYLYERGYLRKELHDRVASCPNCGSEIFLLRAKCPYCGSLNFSKGIVIEHLSCGYSGLEEEFMSPDGRRICPKCGKGLKAPGVDYIRVADIYRCASCKEVFSVPLYSYRCLNCGHEGPMIELIPKEVYKYLVVREALESDPISRKILDIVRKLADIGYRVEGPRARVKGRSGAEYDFTIAVWLEGSDEPIAVLDFVRGPIDDERLLSFFAKSLDVMAKERILVTQAKDSLMEAKASRLGIRVFELEDEDLVGKIGEVLLSLHVKGSET</sequence>
<dbReference type="AlphaFoldDB" id="A0A3R9QRY3"/>
<feature type="domain" description="Thaumarchaeal output" evidence="1">
    <location>
        <begin position="7"/>
        <end position="176"/>
    </location>
</feature>
<evidence type="ECO:0000313" key="2">
    <source>
        <dbReference type="EMBL" id="RSN68762.1"/>
    </source>
</evidence>
<comment type="caution">
    <text evidence="2">The sequence shown here is derived from an EMBL/GenBank/DDBJ whole genome shotgun (WGS) entry which is preliminary data.</text>
</comment>
<dbReference type="RefSeq" id="WP_125741840.1">
    <property type="nucleotide sequence ID" value="NZ_RCOR01000025.1"/>
</dbReference>
<evidence type="ECO:0000313" key="3">
    <source>
        <dbReference type="Proteomes" id="UP000278149"/>
    </source>
</evidence>
<gene>
    <name evidence="2" type="ORF">D9Q81_05435</name>
</gene>
<organism evidence="2 3">
    <name type="scientific">Candidatus Korarchaeum cryptofilum</name>
    <dbReference type="NCBI Taxonomy" id="498846"/>
    <lineage>
        <taxon>Archaea</taxon>
        <taxon>Thermoproteota</taxon>
        <taxon>Candidatus Korarchaeia</taxon>
        <taxon>Candidatus Korarchaeales</taxon>
        <taxon>Candidatus Korarchaeaceae</taxon>
        <taxon>Candidatus Korarchaeum</taxon>
    </lineage>
</organism>
<proteinExistence type="predicted"/>
<evidence type="ECO:0000259" key="1">
    <source>
        <dbReference type="Pfam" id="PF18551"/>
    </source>
</evidence>
<protein>
    <recommendedName>
        <fullName evidence="1">Thaumarchaeal output domain-containing protein</fullName>
    </recommendedName>
</protein>
<dbReference type="Pfam" id="PF18551">
    <property type="entry name" value="TackOD1"/>
    <property type="match status" value="1"/>
</dbReference>
<accession>A0A3R9QRY3</accession>
<dbReference type="Proteomes" id="UP000278149">
    <property type="component" value="Unassembled WGS sequence"/>
</dbReference>
<dbReference type="InterPro" id="IPR040572">
    <property type="entry name" value="TackOD1"/>
</dbReference>
<name>A0A3R9QRY3_9CREN</name>